<dbReference type="AlphaFoldDB" id="A0A1Z5YX04"/>
<evidence type="ECO:0000313" key="3">
    <source>
        <dbReference type="Proteomes" id="UP000196086"/>
    </source>
</evidence>
<feature type="transmembrane region" description="Helical" evidence="1">
    <location>
        <begin position="61"/>
        <end position="82"/>
    </location>
</feature>
<evidence type="ECO:0000256" key="1">
    <source>
        <dbReference type="SAM" id="Phobius"/>
    </source>
</evidence>
<keyword evidence="1" id="KW-0812">Transmembrane</keyword>
<organism evidence="2 3">
    <name type="scientific">Acetobacter cibinongensis</name>
    <dbReference type="NCBI Taxonomy" id="146475"/>
    <lineage>
        <taxon>Bacteria</taxon>
        <taxon>Pseudomonadati</taxon>
        <taxon>Pseudomonadota</taxon>
        <taxon>Alphaproteobacteria</taxon>
        <taxon>Acetobacterales</taxon>
        <taxon>Acetobacteraceae</taxon>
        <taxon>Acetobacter</taxon>
    </lineage>
</organism>
<accession>A0A1Z5YX04</accession>
<dbReference type="EMBL" id="JOMQ01000010">
    <property type="protein sequence ID" value="OUJ03750.1"/>
    <property type="molecule type" value="Genomic_DNA"/>
</dbReference>
<sequence>MRLPLHIQGEVAEAVAFMVVALVEAAFTEEGQEAVVSVAAGLARVAVALGLGILALRQGGVLEVVPVAGLAVAAFGLVGGVARRVAFVVRAGEDLAGVAAHDGAADTGGAAALVGAGVAVTRFIAGHGEPPAGAGAQARMVVSVGAGVGAPRSCLGRLLVWL</sequence>
<keyword evidence="1" id="KW-1133">Transmembrane helix</keyword>
<evidence type="ECO:0000313" key="2">
    <source>
        <dbReference type="EMBL" id="OUJ03750.1"/>
    </source>
</evidence>
<feature type="transmembrane region" description="Helical" evidence="1">
    <location>
        <begin position="6"/>
        <end position="27"/>
    </location>
</feature>
<feature type="transmembrane region" description="Helical" evidence="1">
    <location>
        <begin position="34"/>
        <end position="55"/>
    </location>
</feature>
<gene>
    <name evidence="2" type="ORF">HK14_00915</name>
</gene>
<comment type="caution">
    <text evidence="2">The sequence shown here is derived from an EMBL/GenBank/DDBJ whole genome shotgun (WGS) entry which is preliminary data.</text>
</comment>
<keyword evidence="1" id="KW-0472">Membrane</keyword>
<proteinExistence type="predicted"/>
<reference evidence="2 3" key="1">
    <citation type="submission" date="2014-06" db="EMBL/GenBank/DDBJ databases">
        <authorList>
            <person name="Ju J."/>
            <person name="Zhang J."/>
        </authorList>
    </citation>
    <scope>NUCLEOTIDE SEQUENCE [LARGE SCALE GENOMIC DNA]</scope>
    <source>
        <strain evidence="2 3">DsW_47</strain>
    </source>
</reference>
<name>A0A1Z5YX04_9PROT</name>
<protein>
    <submittedName>
        <fullName evidence="2">Uncharacterized protein</fullName>
    </submittedName>
</protein>
<dbReference type="Proteomes" id="UP000196086">
    <property type="component" value="Unassembled WGS sequence"/>
</dbReference>